<dbReference type="NCBIfam" id="NF047352">
    <property type="entry name" value="P_loop_sacsin"/>
    <property type="match status" value="1"/>
</dbReference>
<dbReference type="Proteomes" id="UP000727654">
    <property type="component" value="Unassembled WGS sequence"/>
</dbReference>
<evidence type="ECO:0000256" key="1">
    <source>
        <dbReference type="SAM" id="MobiDB-lite"/>
    </source>
</evidence>
<dbReference type="PANTHER" id="PTHR32387">
    <property type="entry name" value="WU:FJ29H11"/>
    <property type="match status" value="1"/>
</dbReference>
<feature type="compositionally biased region" description="Basic and acidic residues" evidence="1">
    <location>
        <begin position="912"/>
        <end position="930"/>
    </location>
</feature>
<protein>
    <recommendedName>
        <fullName evidence="2">Sacsin/Nov domain-containing protein</fullName>
    </recommendedName>
</protein>
<accession>A0ABM8WD21</accession>
<dbReference type="EMBL" id="CAJZAI010000001">
    <property type="protein sequence ID" value="CAG9165205.1"/>
    <property type="molecule type" value="Genomic_DNA"/>
</dbReference>
<reference evidence="3 4" key="1">
    <citation type="submission" date="2021-08" db="EMBL/GenBank/DDBJ databases">
        <authorList>
            <person name="Peeters C."/>
        </authorList>
    </citation>
    <scope>NUCLEOTIDE SEQUENCE [LARGE SCALE GENOMIC DNA]</scope>
    <source>
        <strain evidence="3 4">LMG 23992</strain>
    </source>
</reference>
<comment type="caution">
    <text evidence="3">The sequence shown here is derived from an EMBL/GenBank/DDBJ whole genome shotgun (WGS) entry which is preliminary data.</text>
</comment>
<feature type="region of interest" description="Disordered" evidence="1">
    <location>
        <begin position="912"/>
        <end position="931"/>
    </location>
</feature>
<keyword evidence="4" id="KW-1185">Reference proteome</keyword>
<dbReference type="InterPro" id="IPR052957">
    <property type="entry name" value="Auxin_embryo_med"/>
</dbReference>
<feature type="domain" description="Sacsin/Nov" evidence="2">
    <location>
        <begin position="27"/>
        <end position="125"/>
    </location>
</feature>
<dbReference type="Gene3D" id="3.30.565.10">
    <property type="entry name" value="Histidine kinase-like ATPase, C-terminal domain"/>
    <property type="match status" value="1"/>
</dbReference>
<dbReference type="InterPro" id="IPR058210">
    <property type="entry name" value="SACS/Nov_dom"/>
</dbReference>
<name>A0ABM8WD21_9BURK</name>
<evidence type="ECO:0000259" key="2">
    <source>
        <dbReference type="Pfam" id="PF25794"/>
    </source>
</evidence>
<dbReference type="Pfam" id="PF25794">
    <property type="entry name" value="SACS"/>
    <property type="match status" value="1"/>
</dbReference>
<dbReference type="InterPro" id="IPR036890">
    <property type="entry name" value="HATPase_C_sf"/>
</dbReference>
<gene>
    <name evidence="3" type="ORF">LMG23992_00349</name>
</gene>
<evidence type="ECO:0000313" key="4">
    <source>
        <dbReference type="Proteomes" id="UP000727654"/>
    </source>
</evidence>
<organism evidence="3 4">
    <name type="scientific">Cupriavidus laharis</name>
    <dbReference type="NCBI Taxonomy" id="151654"/>
    <lineage>
        <taxon>Bacteria</taxon>
        <taxon>Pseudomonadati</taxon>
        <taxon>Pseudomonadota</taxon>
        <taxon>Betaproteobacteria</taxon>
        <taxon>Burkholderiales</taxon>
        <taxon>Burkholderiaceae</taxon>
        <taxon>Cupriavidus</taxon>
    </lineage>
</organism>
<dbReference type="PANTHER" id="PTHR32387:SF0">
    <property type="entry name" value="PROTEIN NO VEIN"/>
    <property type="match status" value="1"/>
</dbReference>
<sequence length="1072" mass="122151">MSDLAQLRRMRENWVQANRENKFEEGILNLLTELYPDNAHFIYELLQNAEDAQASKVTFLLDKDSFVCRHNGKRKFTEQNVEAITSIGKSTKRDDVNQIGKFGVGFKAVFSYTTCPRVYSGDFAFEIRDLVCPVEIAPMPALGDDTVFEFPFDKPGKPANTAFDEVRQGLDELSETTLLFLSNIEQICWEIIGGETAVITRFAPSPLHYEIEYLRNGRERRTLEWLKLSDQVEGLPHHHVSLAFAMEPLEKTSSGSANMDRLSDRYKIVRTNGQVSIYFPAEKETSKLRFHIHAPFASTVARDSIRTRRENEPLMAQLAKLLRRSLHVIRDEGLLTTEYLEVLPLPDDELSVFYKPLLDAVLDEMRAHPLTPTNHKRHAPACRLVQGSSALKELLNQDDLNFMLGTAGDSSVVWAANALRNSRAERLLRALQIRELENEKFANLIAVKASPKLTFTKNPTTGNLEKSLNGQFGVSADSIRATLWGWFDAHDDSWMQQLYCALYEFTSQKYPHLRSWSDVPIVKVSDGRYLSATKTYFPADGVEEDEVFPRVRVSVFSSGKSDSQKAAAKSFLTGIGVQEVGPREDVERILRTRYSRESTFPSFETHLKDMELFLKYWEEEPYKADLFSNFLIFSSEDEKFWCPPVGVYLDEPYLETGLLHIYGSSAIGKDRIIFGLSRRYHEYAKLAKRLVAFAKAVGVVHRLVIQQVTTALHPHSGELRVDWLKRGAQKRDTGRDEDFMIEGLEKWLATPSAGVSKAIWMTMRGADKDVLEARFQANRSQPLRRQPSSLVLKLRELSWVPLKDGTMATPAKTTERTLAQGFPVDNTNGWLTAVGFGDEERRENESYRQKENEVISDGFANLEEYETVTEILRQIPESERKQVLEELRARCSNQRPDEQTFPERPVRNAELRTSRVKQRAEETPEKETTRATRGVQVGYQDVKAQARDYLQEQYTNEFGVMFCQICKKELPFKVENGEYYFEAIEVIEDLPKRFREGYLSLCPNHAAMYRFANGDKDRGRSMVEVAVGREMELTLAGNQQAILFTETHLADLKASLQSLADAGSGIKEPSGP</sequence>
<dbReference type="SUPFAM" id="SSF55874">
    <property type="entry name" value="ATPase domain of HSP90 chaperone/DNA topoisomerase II/histidine kinase"/>
    <property type="match status" value="1"/>
</dbReference>
<proteinExistence type="predicted"/>
<dbReference type="RefSeq" id="WP_224078066.1">
    <property type="nucleotide sequence ID" value="NZ_CAJZAI010000001.1"/>
</dbReference>
<evidence type="ECO:0000313" key="3">
    <source>
        <dbReference type="EMBL" id="CAG9165205.1"/>
    </source>
</evidence>